<proteinExistence type="predicted"/>
<keyword evidence="2" id="KW-1185">Reference proteome</keyword>
<dbReference type="AlphaFoldDB" id="A0A2R6X127"/>
<protein>
    <submittedName>
        <fullName evidence="1">Uncharacterized protein</fullName>
    </submittedName>
</protein>
<gene>
    <name evidence="1" type="ORF">MARPO_0043s0051</name>
</gene>
<name>A0A2R6X127_MARPO</name>
<evidence type="ECO:0000313" key="2">
    <source>
        <dbReference type="Proteomes" id="UP000244005"/>
    </source>
</evidence>
<accession>A0A2R6X127</accession>
<dbReference type="Proteomes" id="UP000244005">
    <property type="component" value="Unassembled WGS sequence"/>
</dbReference>
<evidence type="ECO:0000313" key="1">
    <source>
        <dbReference type="EMBL" id="PTQ39803.1"/>
    </source>
</evidence>
<reference evidence="2" key="1">
    <citation type="journal article" date="2017" name="Cell">
        <title>Insights into land plant evolution garnered from the Marchantia polymorpha genome.</title>
        <authorList>
            <person name="Bowman J.L."/>
            <person name="Kohchi T."/>
            <person name="Yamato K.T."/>
            <person name="Jenkins J."/>
            <person name="Shu S."/>
            <person name="Ishizaki K."/>
            <person name="Yamaoka S."/>
            <person name="Nishihama R."/>
            <person name="Nakamura Y."/>
            <person name="Berger F."/>
            <person name="Adam C."/>
            <person name="Aki S.S."/>
            <person name="Althoff F."/>
            <person name="Araki T."/>
            <person name="Arteaga-Vazquez M.A."/>
            <person name="Balasubrmanian S."/>
            <person name="Barry K."/>
            <person name="Bauer D."/>
            <person name="Boehm C.R."/>
            <person name="Briginshaw L."/>
            <person name="Caballero-Perez J."/>
            <person name="Catarino B."/>
            <person name="Chen F."/>
            <person name="Chiyoda S."/>
            <person name="Chovatia M."/>
            <person name="Davies K.M."/>
            <person name="Delmans M."/>
            <person name="Demura T."/>
            <person name="Dierschke T."/>
            <person name="Dolan L."/>
            <person name="Dorantes-Acosta A.E."/>
            <person name="Eklund D.M."/>
            <person name="Florent S.N."/>
            <person name="Flores-Sandoval E."/>
            <person name="Fujiyama A."/>
            <person name="Fukuzawa H."/>
            <person name="Galik B."/>
            <person name="Grimanelli D."/>
            <person name="Grimwood J."/>
            <person name="Grossniklaus U."/>
            <person name="Hamada T."/>
            <person name="Haseloff J."/>
            <person name="Hetherington A.J."/>
            <person name="Higo A."/>
            <person name="Hirakawa Y."/>
            <person name="Hundley H.N."/>
            <person name="Ikeda Y."/>
            <person name="Inoue K."/>
            <person name="Inoue S.I."/>
            <person name="Ishida S."/>
            <person name="Jia Q."/>
            <person name="Kakita M."/>
            <person name="Kanazawa T."/>
            <person name="Kawai Y."/>
            <person name="Kawashima T."/>
            <person name="Kennedy M."/>
            <person name="Kinose K."/>
            <person name="Kinoshita T."/>
            <person name="Kohara Y."/>
            <person name="Koide E."/>
            <person name="Komatsu K."/>
            <person name="Kopischke S."/>
            <person name="Kubo M."/>
            <person name="Kyozuka J."/>
            <person name="Lagercrantz U."/>
            <person name="Lin S.S."/>
            <person name="Lindquist E."/>
            <person name="Lipzen A.M."/>
            <person name="Lu C.W."/>
            <person name="De Luna E."/>
            <person name="Martienssen R.A."/>
            <person name="Minamino N."/>
            <person name="Mizutani M."/>
            <person name="Mizutani M."/>
            <person name="Mochizuki N."/>
            <person name="Monte I."/>
            <person name="Mosher R."/>
            <person name="Nagasaki H."/>
            <person name="Nakagami H."/>
            <person name="Naramoto S."/>
            <person name="Nishitani K."/>
            <person name="Ohtani M."/>
            <person name="Okamoto T."/>
            <person name="Okumura M."/>
            <person name="Phillips J."/>
            <person name="Pollak B."/>
            <person name="Reinders A."/>
            <person name="Rovekamp M."/>
            <person name="Sano R."/>
            <person name="Sawa S."/>
            <person name="Schmid M.W."/>
            <person name="Shirakawa M."/>
            <person name="Solano R."/>
            <person name="Spunde A."/>
            <person name="Suetsugu N."/>
            <person name="Sugano S."/>
            <person name="Sugiyama A."/>
            <person name="Sun R."/>
            <person name="Suzuki Y."/>
            <person name="Takenaka M."/>
            <person name="Takezawa D."/>
            <person name="Tomogane H."/>
            <person name="Tsuzuki M."/>
            <person name="Ueda T."/>
            <person name="Umeda M."/>
            <person name="Ward J.M."/>
            <person name="Watanabe Y."/>
            <person name="Yazaki K."/>
            <person name="Yokoyama R."/>
            <person name="Yoshitake Y."/>
            <person name="Yotsui I."/>
            <person name="Zachgo S."/>
            <person name="Schmutz J."/>
        </authorList>
    </citation>
    <scope>NUCLEOTIDE SEQUENCE [LARGE SCALE GENOMIC DNA]</scope>
    <source>
        <strain evidence="2">Tak-1</strain>
    </source>
</reference>
<organism evidence="1 2">
    <name type="scientific">Marchantia polymorpha</name>
    <name type="common">Common liverwort</name>
    <name type="synonym">Marchantia aquatica</name>
    <dbReference type="NCBI Taxonomy" id="3197"/>
    <lineage>
        <taxon>Eukaryota</taxon>
        <taxon>Viridiplantae</taxon>
        <taxon>Streptophyta</taxon>
        <taxon>Embryophyta</taxon>
        <taxon>Marchantiophyta</taxon>
        <taxon>Marchantiopsida</taxon>
        <taxon>Marchantiidae</taxon>
        <taxon>Marchantiales</taxon>
        <taxon>Marchantiaceae</taxon>
        <taxon>Marchantia</taxon>
    </lineage>
</organism>
<dbReference type="EMBL" id="KZ772715">
    <property type="protein sequence ID" value="PTQ39803.1"/>
    <property type="molecule type" value="Genomic_DNA"/>
</dbReference>
<sequence>MQQQQSREAYVPQRIAQHDRSYFQCQVADRSLEFRKTPPQAFRIPSTHHASLRLSPSHKPKSLAKLIAQDTSVLCLLEPDLPFPSPTDRSLW</sequence>